<reference evidence="2" key="1">
    <citation type="submission" date="2019-04" db="EMBL/GenBank/DDBJ databases">
        <title>Friends and foes A comparative genomics studyof 23 Aspergillus species from section Flavi.</title>
        <authorList>
            <consortium name="DOE Joint Genome Institute"/>
            <person name="Kjaerbolling I."/>
            <person name="Vesth T."/>
            <person name="Frisvad J.C."/>
            <person name="Nybo J.L."/>
            <person name="Theobald S."/>
            <person name="Kildgaard S."/>
            <person name="Isbrandt T."/>
            <person name="Kuo A."/>
            <person name="Sato A."/>
            <person name="Lyhne E.K."/>
            <person name="Kogle M.E."/>
            <person name="Wiebenga A."/>
            <person name="Kun R.S."/>
            <person name="Lubbers R.J."/>
            <person name="Makela M.R."/>
            <person name="Barry K."/>
            <person name="Chovatia M."/>
            <person name="Clum A."/>
            <person name="Daum C."/>
            <person name="Haridas S."/>
            <person name="He G."/>
            <person name="LaButti K."/>
            <person name="Lipzen A."/>
            <person name="Mondo S."/>
            <person name="Riley R."/>
            <person name="Salamov A."/>
            <person name="Simmons B.A."/>
            <person name="Magnuson J.K."/>
            <person name="Henrissat B."/>
            <person name="Mortensen U.H."/>
            <person name="Larsen T.O."/>
            <person name="Devries R.P."/>
            <person name="Grigoriev I.V."/>
            <person name="Machida M."/>
            <person name="Baker S.E."/>
            <person name="Andersen M.R."/>
        </authorList>
    </citation>
    <scope>NUCLEOTIDE SEQUENCE [LARGE SCALE GENOMIC DNA]</scope>
    <source>
        <strain evidence="2">IBT 14317</strain>
    </source>
</reference>
<dbReference type="CDD" id="cd08276">
    <property type="entry name" value="MDR7"/>
    <property type="match status" value="1"/>
</dbReference>
<feature type="domain" description="Enoyl reductase (ER)" evidence="1">
    <location>
        <begin position="16"/>
        <end position="279"/>
    </location>
</feature>
<dbReference type="EMBL" id="ML735238">
    <property type="protein sequence ID" value="KAE8392365.1"/>
    <property type="molecule type" value="Genomic_DNA"/>
</dbReference>
<proteinExistence type="predicted"/>
<dbReference type="SMART" id="SM00829">
    <property type="entry name" value="PKS_ER"/>
    <property type="match status" value="1"/>
</dbReference>
<dbReference type="InterPro" id="IPR052711">
    <property type="entry name" value="Zinc_ADH-like"/>
</dbReference>
<dbReference type="SUPFAM" id="SSF51735">
    <property type="entry name" value="NAD(P)-binding Rossmann-fold domains"/>
    <property type="match status" value="1"/>
</dbReference>
<evidence type="ECO:0000313" key="2">
    <source>
        <dbReference type="EMBL" id="KAE8392365.1"/>
    </source>
</evidence>
<dbReference type="Proteomes" id="UP000326877">
    <property type="component" value="Unassembled WGS sequence"/>
</dbReference>
<sequence length="280" mass="29638">MSQTVIWINSPTNSIRNLEALEIIPEPGKNEVLIKAHGVSLNYRGIAVSTSLCPFPVKDNVVGENVKKLAAGDHVIGDPIDSILREYVYIPAVSVFQVPKESPLILRVVYSCLHWGNCLECIVWEHPPKPGQTVLLQGTGAVSTTALILAKAAGATVFITSSSDEKLESVQKAWGVNYTINYKTHPEWSKEALRLANSKGADYILENGGSGTIGESLNAVKMGGNISVIGFLSQIAQSKMSDVASLTLANGAVARGIVIGKHAGPTGSGSFCCPQGIGFP</sequence>
<gene>
    <name evidence="2" type="ORF">BDV23DRAFT_171072</name>
</gene>
<protein>
    <recommendedName>
        <fullName evidence="1">Enoyl reductase (ER) domain-containing protein</fullName>
    </recommendedName>
</protein>
<dbReference type="Pfam" id="PF00107">
    <property type="entry name" value="ADH_zinc_N"/>
    <property type="match status" value="1"/>
</dbReference>
<dbReference type="AlphaFoldDB" id="A0A5N7CDY3"/>
<dbReference type="SUPFAM" id="SSF50129">
    <property type="entry name" value="GroES-like"/>
    <property type="match status" value="1"/>
</dbReference>
<evidence type="ECO:0000259" key="1">
    <source>
        <dbReference type="SMART" id="SM00829"/>
    </source>
</evidence>
<dbReference type="Gene3D" id="3.40.50.720">
    <property type="entry name" value="NAD(P)-binding Rossmann-like Domain"/>
    <property type="match status" value="1"/>
</dbReference>
<dbReference type="GO" id="GO:0016491">
    <property type="term" value="F:oxidoreductase activity"/>
    <property type="evidence" value="ECO:0007669"/>
    <property type="project" value="InterPro"/>
</dbReference>
<organism evidence="2">
    <name type="scientific">Petromyces alliaceus</name>
    <name type="common">Aspergillus alliaceus</name>
    <dbReference type="NCBI Taxonomy" id="209559"/>
    <lineage>
        <taxon>Eukaryota</taxon>
        <taxon>Fungi</taxon>
        <taxon>Dikarya</taxon>
        <taxon>Ascomycota</taxon>
        <taxon>Pezizomycotina</taxon>
        <taxon>Eurotiomycetes</taxon>
        <taxon>Eurotiomycetidae</taxon>
        <taxon>Eurotiales</taxon>
        <taxon>Aspergillaceae</taxon>
        <taxon>Aspergillus</taxon>
        <taxon>Aspergillus subgen. Circumdati</taxon>
    </lineage>
</organism>
<dbReference type="Gene3D" id="3.90.180.10">
    <property type="entry name" value="Medium-chain alcohol dehydrogenases, catalytic domain"/>
    <property type="match status" value="1"/>
</dbReference>
<dbReference type="InterPro" id="IPR020843">
    <property type="entry name" value="ER"/>
</dbReference>
<dbReference type="InterPro" id="IPR011032">
    <property type="entry name" value="GroES-like_sf"/>
</dbReference>
<dbReference type="PANTHER" id="PTHR45033">
    <property type="match status" value="1"/>
</dbReference>
<accession>A0A5N7CDY3</accession>
<dbReference type="PANTHER" id="PTHR45033:SF2">
    <property type="entry name" value="ZINC-TYPE ALCOHOL DEHYDROGENASE-LIKE PROTEIN C1773.06C"/>
    <property type="match status" value="1"/>
</dbReference>
<dbReference type="InterPro" id="IPR013149">
    <property type="entry name" value="ADH-like_C"/>
</dbReference>
<name>A0A5N7CDY3_PETAA</name>
<dbReference type="OrthoDB" id="3509362at2759"/>
<dbReference type="InterPro" id="IPR036291">
    <property type="entry name" value="NAD(P)-bd_dom_sf"/>
</dbReference>